<dbReference type="Pfam" id="PF09990">
    <property type="entry name" value="DUF2231"/>
    <property type="match status" value="1"/>
</dbReference>
<feature type="domain" description="DUF2231" evidence="4">
    <location>
        <begin position="10"/>
        <end position="131"/>
    </location>
</feature>
<evidence type="ECO:0000259" key="4">
    <source>
        <dbReference type="Pfam" id="PF09990"/>
    </source>
</evidence>
<dbReference type="InterPro" id="IPR008979">
    <property type="entry name" value="Galactose-bd-like_sf"/>
</dbReference>
<evidence type="ECO:0000313" key="7">
    <source>
        <dbReference type="Proteomes" id="UP000598350"/>
    </source>
</evidence>
<feature type="domain" description="F5/8 type C" evidence="2">
    <location>
        <begin position="547"/>
        <end position="669"/>
    </location>
</feature>
<organism evidence="6 7">
    <name type="scientific">Maribacter arenosus</name>
    <dbReference type="NCBI Taxonomy" id="1854708"/>
    <lineage>
        <taxon>Bacteria</taxon>
        <taxon>Pseudomonadati</taxon>
        <taxon>Bacteroidota</taxon>
        <taxon>Flavobacteriia</taxon>
        <taxon>Flavobacteriales</taxon>
        <taxon>Flavobacteriaceae</taxon>
        <taxon>Maribacter</taxon>
    </lineage>
</organism>
<feature type="transmembrane region" description="Helical" evidence="1">
    <location>
        <begin position="109"/>
        <end position="128"/>
    </location>
</feature>
<accession>A0ABR7VB57</accession>
<comment type="caution">
    <text evidence="6">The sequence shown here is derived from an EMBL/GenBank/DDBJ whole genome shotgun (WGS) entry which is preliminary data.</text>
</comment>
<dbReference type="RefSeq" id="WP_188314019.1">
    <property type="nucleotide sequence ID" value="NZ_JABTCG010000003.1"/>
</dbReference>
<evidence type="ECO:0000259" key="3">
    <source>
        <dbReference type="Pfam" id="PF07635"/>
    </source>
</evidence>
<feature type="domain" description="GH29D-like beta-sandwich" evidence="5">
    <location>
        <begin position="464"/>
        <end position="523"/>
    </location>
</feature>
<evidence type="ECO:0000256" key="1">
    <source>
        <dbReference type="SAM" id="Phobius"/>
    </source>
</evidence>
<feature type="transmembrane region" description="Helical" evidence="1">
    <location>
        <begin position="45"/>
        <end position="67"/>
    </location>
</feature>
<dbReference type="Pfam" id="PF07635">
    <property type="entry name" value="PSCyt1"/>
    <property type="match status" value="1"/>
</dbReference>
<feature type="transmembrane region" description="Helical" evidence="1">
    <location>
        <begin position="14"/>
        <end position="33"/>
    </location>
</feature>
<keyword evidence="1" id="KW-1133">Transmembrane helix</keyword>
<dbReference type="Gene3D" id="2.60.120.260">
    <property type="entry name" value="Galactose-binding domain-like"/>
    <property type="match status" value="1"/>
</dbReference>
<protein>
    <submittedName>
        <fullName evidence="6">Chitobiase/beta-hexosaminidase C-terminal domain-containing protein</fullName>
    </submittedName>
</protein>
<keyword evidence="7" id="KW-1185">Reference proteome</keyword>
<evidence type="ECO:0000313" key="6">
    <source>
        <dbReference type="EMBL" id="MBD0850886.1"/>
    </source>
</evidence>
<keyword evidence="1" id="KW-0812">Transmembrane</keyword>
<gene>
    <name evidence="6" type="ORF">HPE63_09420</name>
</gene>
<dbReference type="Gene3D" id="3.80.10.10">
    <property type="entry name" value="Ribonuclease Inhibitor"/>
    <property type="match status" value="1"/>
</dbReference>
<dbReference type="Pfam" id="PF13290">
    <property type="entry name" value="CHB_HEX_C_1"/>
    <property type="match status" value="1"/>
</dbReference>
<dbReference type="InterPro" id="IPR019251">
    <property type="entry name" value="DUF2231_TM"/>
</dbReference>
<dbReference type="EMBL" id="JABTCG010000003">
    <property type="protein sequence ID" value="MBD0850886.1"/>
    <property type="molecule type" value="Genomic_DNA"/>
</dbReference>
<feature type="domain" description="Cytochrome C Planctomycete-type" evidence="3">
    <location>
        <begin position="169"/>
        <end position="229"/>
    </location>
</feature>
<name>A0ABR7VB57_9FLAO</name>
<dbReference type="InterPro" id="IPR059177">
    <property type="entry name" value="GH29D-like_dom"/>
</dbReference>
<dbReference type="SUPFAM" id="SSF49785">
    <property type="entry name" value="Galactose-binding domain-like"/>
    <property type="match status" value="1"/>
</dbReference>
<evidence type="ECO:0000259" key="2">
    <source>
        <dbReference type="Pfam" id="PF00754"/>
    </source>
</evidence>
<proteinExistence type="predicted"/>
<dbReference type="InterPro" id="IPR032675">
    <property type="entry name" value="LRR_dom_sf"/>
</dbReference>
<dbReference type="Pfam" id="PF00754">
    <property type="entry name" value="F5_F8_type_C"/>
    <property type="match status" value="1"/>
</dbReference>
<reference evidence="6 7" key="1">
    <citation type="submission" date="2020-05" db="EMBL/GenBank/DDBJ databases">
        <title>The draft genome sequence of Maribacter arenosus CAU 1321.</title>
        <authorList>
            <person name="Mu L."/>
        </authorList>
    </citation>
    <scope>NUCLEOTIDE SEQUENCE [LARGE SCALE GENOMIC DNA]</scope>
    <source>
        <strain evidence="6 7">CAU 1321</strain>
    </source>
</reference>
<dbReference type="SUPFAM" id="SSF52047">
    <property type="entry name" value="RNI-like"/>
    <property type="match status" value="1"/>
</dbReference>
<dbReference type="Proteomes" id="UP000598350">
    <property type="component" value="Unassembled WGS sequence"/>
</dbReference>
<sequence length="687" mass="76334">MIAQTLQIGNLHPLVIHLPIGILIIGFVLEIGFRKKPSDAVRDILLMVLGFGALTAIISLGTGWLLADNGGYDETLLFRHRWLAVAFTVLTAGLYFLKRSATAIAKKLYMPLYIVVLILIGITGHYGGSMTHGEDFLFADKTTQKVVIEDVDKALVYNDIIQPIFDNKCVSCHNTSKIKGGLLMDTKENLLAGGDSGSILDSVAPDKPSLFLHHLQLPLEDEDHMPPKGKVQPTADELALLEWWMAHGHCFDCVVGTMEKTEQLQKILKNLEEDTSTRAMIAKEVSVVPNAWLADLNSSNISASRLAIKSPLILINLYGRTDLTPGDFKALKKYAKNIVELNLGHTNFNDTLAPSLKAFKNLTKLQLQKTAIAEKSIDVITEFEHLESLNLYGTEVDNKAFEKLENLPKLTHLYLWQTNITKEAMDAFANAHPEVNVQGQIDSDIFKATKLEPPTIIADTDFFKDSLQIAMEYVFNDAQIFYTLDGSIPDSTSLPYSKPLTIHRSTEVKAVTHAPGWNLSEVTASSFKKISFDVNAITLNKNPNERYKGHGAQTLIDQKRGTVNFVDGNWIGFEGSNFTATIQLGKEEQVSSVSVGAFSSPEKWIFYPTGFKVWTSMNGTDFKLAKTLNVGPEEINTNTKFRFFDMDIAPTSAKYVRVQVNSQLKNPEWHPNPGGNSWLFVDEIVLN</sequence>
<dbReference type="InterPro" id="IPR011429">
    <property type="entry name" value="Cyt_c_Planctomycete-type"/>
</dbReference>
<dbReference type="InterPro" id="IPR000421">
    <property type="entry name" value="FA58C"/>
</dbReference>
<keyword evidence="1" id="KW-0472">Membrane</keyword>
<evidence type="ECO:0000259" key="5">
    <source>
        <dbReference type="Pfam" id="PF13290"/>
    </source>
</evidence>
<feature type="transmembrane region" description="Helical" evidence="1">
    <location>
        <begin position="79"/>
        <end position="97"/>
    </location>
</feature>